<dbReference type="InterPro" id="IPR038397">
    <property type="entry name" value="TBCC_N_sf"/>
</dbReference>
<evidence type="ECO:0000256" key="7">
    <source>
        <dbReference type="SAM" id="Coils"/>
    </source>
</evidence>
<dbReference type="PANTHER" id="PTHR15139:SF0">
    <property type="entry name" value="TUBULIN-SPECIFIC CHAPERONE C"/>
    <property type="match status" value="1"/>
</dbReference>
<dbReference type="PROSITE" id="PS51329">
    <property type="entry name" value="C_CAP_COFACTOR_C"/>
    <property type="match status" value="1"/>
</dbReference>
<dbReference type="Gene3D" id="1.20.58.1250">
    <property type="entry name" value="Tubulin Binding Cofactor C, N-terminal domain"/>
    <property type="match status" value="1"/>
</dbReference>
<dbReference type="EMBL" id="QCYY01000448">
    <property type="protein sequence ID" value="ROT85089.1"/>
    <property type="molecule type" value="Genomic_DNA"/>
</dbReference>
<protein>
    <submittedName>
        <fullName evidence="9">Putative tubulin-specific chaperone C-like</fullName>
    </submittedName>
</protein>
<gene>
    <name evidence="9" type="ORF">C7M84_021356</name>
</gene>
<evidence type="ECO:0000256" key="6">
    <source>
        <dbReference type="ARBA" id="ARBA00026055"/>
    </source>
</evidence>
<keyword evidence="5" id="KW-0143">Chaperone</keyword>
<comment type="similarity">
    <text evidence="2">Belongs to the TBCC family.</text>
</comment>
<evidence type="ECO:0000259" key="8">
    <source>
        <dbReference type="PROSITE" id="PS51329"/>
    </source>
</evidence>
<dbReference type="Proteomes" id="UP000283509">
    <property type="component" value="Unassembled WGS sequence"/>
</dbReference>
<dbReference type="GO" id="GO:0007023">
    <property type="term" value="P:post-chaperonin tubulin folding pathway"/>
    <property type="evidence" value="ECO:0007669"/>
    <property type="project" value="InterPro"/>
</dbReference>
<evidence type="ECO:0000256" key="1">
    <source>
        <dbReference type="ARBA" id="ARBA00004496"/>
    </source>
</evidence>
<keyword evidence="7" id="KW-0175">Coiled coil</keyword>
<dbReference type="OrthoDB" id="194775at2759"/>
<dbReference type="GO" id="GO:0005737">
    <property type="term" value="C:cytoplasm"/>
    <property type="evidence" value="ECO:0007669"/>
    <property type="project" value="UniProtKB-SubCell"/>
</dbReference>
<name>A0A3R7NEJ8_PENVA</name>
<dbReference type="InterPro" id="IPR031925">
    <property type="entry name" value="TBCC_N"/>
</dbReference>
<keyword evidence="4" id="KW-0007">Acetylation</keyword>
<dbReference type="GO" id="GO:0007021">
    <property type="term" value="P:tubulin complex assembly"/>
    <property type="evidence" value="ECO:0007669"/>
    <property type="project" value="TreeGrafter"/>
</dbReference>
<reference evidence="9 10" key="1">
    <citation type="submission" date="2018-04" db="EMBL/GenBank/DDBJ databases">
        <authorList>
            <person name="Zhang X."/>
            <person name="Yuan J."/>
            <person name="Li F."/>
            <person name="Xiang J."/>
        </authorList>
    </citation>
    <scope>NUCLEOTIDE SEQUENCE [LARGE SCALE GENOMIC DNA]</scope>
    <source>
        <tissue evidence="9">Muscle</tissue>
    </source>
</reference>
<accession>A0A3R7NEJ8</accession>
<comment type="subcellular location">
    <subcellularLocation>
        <location evidence="1">Cytoplasm</location>
    </subcellularLocation>
</comment>
<feature type="coiled-coil region" evidence="7">
    <location>
        <begin position="11"/>
        <end position="38"/>
    </location>
</feature>
<feature type="domain" description="C-CAP/cofactor C-like" evidence="8">
    <location>
        <begin position="159"/>
        <end position="313"/>
    </location>
</feature>
<dbReference type="Pfam" id="PF07986">
    <property type="entry name" value="TBCC"/>
    <property type="match status" value="1"/>
</dbReference>
<evidence type="ECO:0000256" key="3">
    <source>
        <dbReference type="ARBA" id="ARBA00022490"/>
    </source>
</evidence>
<keyword evidence="3" id="KW-0963">Cytoplasm</keyword>
<reference evidence="9 10" key="2">
    <citation type="submission" date="2019-01" db="EMBL/GenBank/DDBJ databases">
        <title>The decoding of complex shrimp genome reveals the adaptation for benthos swimmer, frequently molting mechanism and breeding impact on genome.</title>
        <authorList>
            <person name="Sun Y."/>
            <person name="Gao Y."/>
            <person name="Yu Y."/>
        </authorList>
    </citation>
    <scope>NUCLEOTIDE SEQUENCE [LARGE SCALE GENOMIC DNA]</scope>
    <source>
        <tissue evidence="9">Muscle</tissue>
    </source>
</reference>
<dbReference type="AlphaFoldDB" id="A0A3R7NEJ8"/>
<dbReference type="InterPro" id="IPR027684">
    <property type="entry name" value="TBCC"/>
</dbReference>
<keyword evidence="10" id="KW-1185">Reference proteome</keyword>
<dbReference type="PANTHER" id="PTHR15139">
    <property type="entry name" value="TUBULIN FOLDING COFACTOR C"/>
    <property type="match status" value="1"/>
</dbReference>
<evidence type="ECO:0000256" key="2">
    <source>
        <dbReference type="ARBA" id="ARBA00008848"/>
    </source>
</evidence>
<dbReference type="InterPro" id="IPR012945">
    <property type="entry name" value="Tubulin-bd_cofactor_C_dom"/>
</dbReference>
<dbReference type="SMART" id="SM00673">
    <property type="entry name" value="CARP"/>
    <property type="match status" value="2"/>
</dbReference>
<evidence type="ECO:0000313" key="9">
    <source>
        <dbReference type="EMBL" id="ROT85089.1"/>
    </source>
</evidence>
<evidence type="ECO:0000256" key="4">
    <source>
        <dbReference type="ARBA" id="ARBA00022990"/>
    </source>
</evidence>
<proteinExistence type="inferred from homology"/>
<evidence type="ECO:0000313" key="10">
    <source>
        <dbReference type="Proteomes" id="UP000283509"/>
    </source>
</evidence>
<dbReference type="GO" id="GO:0015631">
    <property type="term" value="F:tubulin binding"/>
    <property type="evidence" value="ECO:0007669"/>
    <property type="project" value="InterPro"/>
</dbReference>
<comment type="caution">
    <text evidence="9">The sequence shown here is derived from an EMBL/GenBank/DDBJ whole genome shotgun (WGS) entry which is preliminary data.</text>
</comment>
<dbReference type="InterPro" id="IPR017901">
    <property type="entry name" value="C-CAP_CF_C-like"/>
</dbReference>
<dbReference type="Pfam" id="PF16752">
    <property type="entry name" value="TBCC_N"/>
    <property type="match status" value="1"/>
</dbReference>
<dbReference type="InterPro" id="IPR016098">
    <property type="entry name" value="CAP/MinC_C"/>
</dbReference>
<evidence type="ECO:0000256" key="5">
    <source>
        <dbReference type="ARBA" id="ARBA00023186"/>
    </source>
</evidence>
<dbReference type="InterPro" id="IPR006599">
    <property type="entry name" value="CARP_motif"/>
</dbReference>
<organism evidence="9 10">
    <name type="scientific">Penaeus vannamei</name>
    <name type="common">Whiteleg shrimp</name>
    <name type="synonym">Litopenaeus vannamei</name>
    <dbReference type="NCBI Taxonomy" id="6689"/>
    <lineage>
        <taxon>Eukaryota</taxon>
        <taxon>Metazoa</taxon>
        <taxon>Ecdysozoa</taxon>
        <taxon>Arthropoda</taxon>
        <taxon>Crustacea</taxon>
        <taxon>Multicrustacea</taxon>
        <taxon>Malacostraca</taxon>
        <taxon>Eumalacostraca</taxon>
        <taxon>Eucarida</taxon>
        <taxon>Decapoda</taxon>
        <taxon>Dendrobranchiata</taxon>
        <taxon>Penaeoidea</taxon>
        <taxon>Penaeidae</taxon>
        <taxon>Penaeus</taxon>
    </lineage>
</organism>
<dbReference type="STRING" id="6689.A0A3R7NEJ8"/>
<sequence length="337" mass="38985">MNTSVDSGTQAQILERMKKRTEEIAQRAEVRRQEKQGQAAMSENADYFQETFQNMKDDIERKIDDAGNIKKAQLLDYFDELVKDVQQMQEFLNESSMFLASFQVKKAQEHIKTLNNLVHSKIDELQPKKKFGFGRKKTGGEKSTKAKELKKNDGVDGCSKEKNTLDEIIEKQFFGFKDQSNQTLTKSAEELDNRQLNIHNLDNCKVIALGNPSTLQIASLRNCTVIVGPTSRSAFIKDCINCKFMIACQQLRIHNTKNTQFYLHVTGAAIIENCHDVQFAPYTIKYPELKEHYCKSGLDLKTNYWDKIEDFHWLNENEKSPNWSVIPEKERIDNWLK</sequence>
<comment type="subunit">
    <text evidence="6">Supercomplex made of cofactors A to E. Cofactors A and D function by capturing and stabilizing tubulin in a quasi-native conformation. Cofactor E binds to the cofactor D-tubulin complex; interaction with cofactor C then causes the release of tubulin polypeptides that are committed to the native state.</text>
</comment>
<dbReference type="Gene3D" id="2.160.20.70">
    <property type="match status" value="1"/>
</dbReference>